<feature type="transmembrane region" description="Helical" evidence="1">
    <location>
        <begin position="285"/>
        <end position="309"/>
    </location>
</feature>
<keyword evidence="3" id="KW-1185">Reference proteome</keyword>
<proteinExistence type="predicted"/>
<gene>
    <name evidence="2" type="ORF">Taro_021540</name>
</gene>
<organism evidence="2 3">
    <name type="scientific">Colocasia esculenta</name>
    <name type="common">Wild taro</name>
    <name type="synonym">Arum esculentum</name>
    <dbReference type="NCBI Taxonomy" id="4460"/>
    <lineage>
        <taxon>Eukaryota</taxon>
        <taxon>Viridiplantae</taxon>
        <taxon>Streptophyta</taxon>
        <taxon>Embryophyta</taxon>
        <taxon>Tracheophyta</taxon>
        <taxon>Spermatophyta</taxon>
        <taxon>Magnoliopsida</taxon>
        <taxon>Liliopsida</taxon>
        <taxon>Araceae</taxon>
        <taxon>Aroideae</taxon>
        <taxon>Colocasieae</taxon>
        <taxon>Colocasia</taxon>
    </lineage>
</organism>
<protein>
    <submittedName>
        <fullName evidence="2">Uncharacterized protein</fullName>
    </submittedName>
</protein>
<evidence type="ECO:0000313" key="2">
    <source>
        <dbReference type="EMBL" id="MQL88970.1"/>
    </source>
</evidence>
<reference evidence="2" key="1">
    <citation type="submission" date="2017-07" db="EMBL/GenBank/DDBJ databases">
        <title>Taro Niue Genome Assembly and Annotation.</title>
        <authorList>
            <person name="Atibalentja N."/>
            <person name="Keating K."/>
            <person name="Fields C.J."/>
        </authorList>
    </citation>
    <scope>NUCLEOTIDE SEQUENCE</scope>
    <source>
        <strain evidence="2">Niue_2</strain>
        <tissue evidence="2">Leaf</tissue>
    </source>
</reference>
<evidence type="ECO:0000256" key="1">
    <source>
        <dbReference type="SAM" id="Phobius"/>
    </source>
</evidence>
<dbReference type="Proteomes" id="UP000652761">
    <property type="component" value="Unassembled WGS sequence"/>
</dbReference>
<sequence length="761" mass="81598">MRDSGAESFVELSCLGLGRRGVRSAFLAQNRQSFVSLLLSALVPEPRSGARREAVAWPGCGVACVVCFCGGSISHFAGVEAEARLTRACGCSRFGVLSVSWSHSRVPARDGTGVCSFPTWQCVRGLGCAEHCFRFMPDSICFIGSRTGNPYWALFARLTPPPYFLQLGAHCRGSSMSDGLRMRVWCRVVVSSSESECCELLYLSERRVVFCKSSGSVGGGATLGFPGKGSERSGRYNCCCCAACVASVVARCVHAVEAQSELDSLAVVFLVWRTLAIQSRCLCLVGYPFVVGVCVVVVVCLALCAYALCSGRRAEQAELHRLVALCSGGGFPELFVVVLSSALVVLVEVLPGLAFVASAVLLAAMFSLMVCVLWSWGLCILVKCAIWLGRVLVRYSQDGSWRFLVEVLPKAPSCCFGCRVVPLAVRLAAALASLSYGGLLFLAACLRNLGHWVLVGLVRGLGPARPVVPFQACGSLPMAFVWKPVAESPVGSSGDNVFRASVAVCHVVEHVTPSFCGSACIWCPCPTTRKVWVRPSGDSGYRFHMLRVLRVCFLSLLDCEEELVADWLVLTARSAGGYSNVVFGWRSLLFRLVLASLDTCGVVVPSVTRWGGPSRSGCRVHKAQAGYPFPLSLLLPFSLSIRRPLPPLFSPLCVSGEEEGRAWCPGVVEHAWSEEEPGMEHPLVCLLTDVAAAVRVATSVEASPQEDVVTRCPIASRLLSRRPCHRDGLWGRDSACAASVVSVAGLCVGVCPRASFALRTF</sequence>
<keyword evidence="1" id="KW-1133">Transmembrane helix</keyword>
<dbReference type="EMBL" id="NMUH01001106">
    <property type="protein sequence ID" value="MQL88970.1"/>
    <property type="molecule type" value="Genomic_DNA"/>
</dbReference>
<feature type="transmembrane region" description="Helical" evidence="1">
    <location>
        <begin position="353"/>
        <end position="382"/>
    </location>
</feature>
<accession>A0A843V5A8</accession>
<evidence type="ECO:0000313" key="3">
    <source>
        <dbReference type="Proteomes" id="UP000652761"/>
    </source>
</evidence>
<keyword evidence="1" id="KW-0812">Transmembrane</keyword>
<dbReference type="AlphaFoldDB" id="A0A843V5A8"/>
<keyword evidence="1" id="KW-0472">Membrane</keyword>
<name>A0A843V5A8_COLES</name>
<feature type="transmembrane region" description="Helical" evidence="1">
    <location>
        <begin position="321"/>
        <end position="347"/>
    </location>
</feature>
<comment type="caution">
    <text evidence="2">The sequence shown here is derived from an EMBL/GenBank/DDBJ whole genome shotgun (WGS) entry which is preliminary data.</text>
</comment>